<name>A0AAP0CVN1_9ASTR</name>
<sequence>MAVVSTDVEISTSFPADKLFHAITNFHVLAPKAAPEIYKSITIIEGDGGVGTIESHIYGDGLPYKASKQKIDAVDVTNLCLNFTVFEGDMLSDYLDSISHRIQVSPAADGGAVYKHTTVFNCKGEKKPSEEVLNQANEGYKKVFKAIEAYINANANAV</sequence>
<reference evidence="3 4" key="1">
    <citation type="submission" date="2024-04" db="EMBL/GenBank/DDBJ databases">
        <title>The reference genome of an endangered Asteraceae, Deinandra increscens subsp. villosa, native to the Central Coast of California.</title>
        <authorList>
            <person name="Guilliams M."/>
            <person name="Hasenstab-Lehman K."/>
            <person name="Meyer R."/>
            <person name="Mcevoy S."/>
        </authorList>
    </citation>
    <scope>NUCLEOTIDE SEQUENCE [LARGE SCALE GENOMIC DNA]</scope>
    <source>
        <tissue evidence="3">Leaf</tissue>
    </source>
</reference>
<evidence type="ECO:0000313" key="4">
    <source>
        <dbReference type="Proteomes" id="UP001408789"/>
    </source>
</evidence>
<dbReference type="GO" id="GO:0004864">
    <property type="term" value="F:protein phosphatase inhibitor activity"/>
    <property type="evidence" value="ECO:0007669"/>
    <property type="project" value="InterPro"/>
</dbReference>
<dbReference type="InterPro" id="IPR024949">
    <property type="entry name" value="Bet_v_I_allergen"/>
</dbReference>
<dbReference type="InterPro" id="IPR023393">
    <property type="entry name" value="START-like_dom_sf"/>
</dbReference>
<dbReference type="CDD" id="cd07816">
    <property type="entry name" value="Bet_v1-like"/>
    <property type="match status" value="1"/>
</dbReference>
<evidence type="ECO:0000256" key="1">
    <source>
        <dbReference type="ARBA" id="ARBA00009744"/>
    </source>
</evidence>
<dbReference type="SMART" id="SM01037">
    <property type="entry name" value="Bet_v_1"/>
    <property type="match status" value="1"/>
</dbReference>
<dbReference type="SUPFAM" id="SSF55961">
    <property type="entry name" value="Bet v1-like"/>
    <property type="match status" value="1"/>
</dbReference>
<evidence type="ECO:0000313" key="3">
    <source>
        <dbReference type="EMBL" id="KAK9063739.1"/>
    </source>
</evidence>
<proteinExistence type="inferred from homology"/>
<dbReference type="EMBL" id="JBCNJP010000018">
    <property type="protein sequence ID" value="KAK9063739.1"/>
    <property type="molecule type" value="Genomic_DNA"/>
</dbReference>
<evidence type="ECO:0000259" key="2">
    <source>
        <dbReference type="SMART" id="SM01037"/>
    </source>
</evidence>
<dbReference type="PRINTS" id="PR00634">
    <property type="entry name" value="BETALLERGEN"/>
</dbReference>
<gene>
    <name evidence="3" type="ORF">SSX86_017611</name>
</gene>
<dbReference type="Pfam" id="PF00407">
    <property type="entry name" value="Bet_v_1"/>
    <property type="match status" value="1"/>
</dbReference>
<dbReference type="GO" id="GO:0006952">
    <property type="term" value="P:defense response"/>
    <property type="evidence" value="ECO:0007669"/>
    <property type="project" value="InterPro"/>
</dbReference>
<dbReference type="GO" id="GO:0009738">
    <property type="term" value="P:abscisic acid-activated signaling pathway"/>
    <property type="evidence" value="ECO:0007669"/>
    <property type="project" value="InterPro"/>
</dbReference>
<organism evidence="3 4">
    <name type="scientific">Deinandra increscens subsp. villosa</name>
    <dbReference type="NCBI Taxonomy" id="3103831"/>
    <lineage>
        <taxon>Eukaryota</taxon>
        <taxon>Viridiplantae</taxon>
        <taxon>Streptophyta</taxon>
        <taxon>Embryophyta</taxon>
        <taxon>Tracheophyta</taxon>
        <taxon>Spermatophyta</taxon>
        <taxon>Magnoliopsida</taxon>
        <taxon>eudicotyledons</taxon>
        <taxon>Gunneridae</taxon>
        <taxon>Pentapetalae</taxon>
        <taxon>asterids</taxon>
        <taxon>campanulids</taxon>
        <taxon>Asterales</taxon>
        <taxon>Asteraceae</taxon>
        <taxon>Asteroideae</taxon>
        <taxon>Heliantheae alliance</taxon>
        <taxon>Madieae</taxon>
        <taxon>Madiinae</taxon>
        <taxon>Deinandra</taxon>
    </lineage>
</organism>
<protein>
    <recommendedName>
        <fullName evidence="2">Bet v I/Major latex protein domain-containing protein</fullName>
    </recommendedName>
</protein>
<dbReference type="GO" id="GO:0010427">
    <property type="term" value="F:abscisic acid binding"/>
    <property type="evidence" value="ECO:0007669"/>
    <property type="project" value="InterPro"/>
</dbReference>
<keyword evidence="4" id="KW-1185">Reference proteome</keyword>
<dbReference type="PANTHER" id="PTHR31213">
    <property type="entry name" value="OS08G0374000 PROTEIN-RELATED"/>
    <property type="match status" value="1"/>
</dbReference>
<dbReference type="AlphaFoldDB" id="A0AAP0CVN1"/>
<dbReference type="GO" id="GO:0005634">
    <property type="term" value="C:nucleus"/>
    <property type="evidence" value="ECO:0007669"/>
    <property type="project" value="TreeGrafter"/>
</dbReference>
<feature type="domain" description="Bet v I/Major latex protein" evidence="2">
    <location>
        <begin position="1"/>
        <end position="154"/>
    </location>
</feature>
<comment type="caution">
    <text evidence="3">The sequence shown here is derived from an EMBL/GenBank/DDBJ whole genome shotgun (WGS) entry which is preliminary data.</text>
</comment>
<dbReference type="GO" id="GO:0038023">
    <property type="term" value="F:signaling receptor activity"/>
    <property type="evidence" value="ECO:0007669"/>
    <property type="project" value="InterPro"/>
</dbReference>
<accession>A0AAP0CVN1</accession>
<dbReference type="Gene3D" id="3.30.530.20">
    <property type="match status" value="1"/>
</dbReference>
<dbReference type="GO" id="GO:0005737">
    <property type="term" value="C:cytoplasm"/>
    <property type="evidence" value="ECO:0007669"/>
    <property type="project" value="TreeGrafter"/>
</dbReference>
<dbReference type="InterPro" id="IPR000916">
    <property type="entry name" value="Bet_v_I/MLP"/>
</dbReference>
<dbReference type="Proteomes" id="UP001408789">
    <property type="component" value="Unassembled WGS sequence"/>
</dbReference>
<dbReference type="FunFam" id="3.30.530.20:FF:000007">
    <property type="entry name" value="Major pollen allergen Bet v 1-A"/>
    <property type="match status" value="1"/>
</dbReference>
<comment type="similarity">
    <text evidence="1">Belongs to the BetVI family.</text>
</comment>
<dbReference type="InterPro" id="IPR050279">
    <property type="entry name" value="Plant_def-hormone_signal"/>
</dbReference>
<dbReference type="PANTHER" id="PTHR31213:SF209">
    <property type="entry name" value="START-LIKE DOMAIN, BET V I TYPE ALLERGEN-RELATED"/>
    <property type="match status" value="1"/>
</dbReference>